<protein>
    <submittedName>
        <fullName evidence="2">Uncharacterized protein</fullName>
    </submittedName>
</protein>
<evidence type="ECO:0000313" key="2">
    <source>
        <dbReference type="EMBL" id="MTW16464.1"/>
    </source>
</evidence>
<name>A0A9X4XLN6_9BRAD</name>
<dbReference type="AlphaFoldDB" id="A0A9X4XLN6"/>
<comment type="caution">
    <text evidence="2">The sequence shown here is derived from an EMBL/GenBank/DDBJ whole genome shotgun (WGS) entry which is preliminary data.</text>
</comment>
<sequence length="115" mass="12843">MTDSEDRSAAGDTEPSRRSMGVAPHSGDDSDAQSGRPRSRATSDMARRVLDMVADEIVRRLKRRFPDGPLPGNRRRQRGDGSTVPGWRSEAKQVSPASGRNIILLKAFRRRRERS</sequence>
<feature type="region of interest" description="Disordered" evidence="1">
    <location>
        <begin position="62"/>
        <end position="99"/>
    </location>
</feature>
<reference evidence="2 3" key="1">
    <citation type="submission" date="2019-11" db="EMBL/GenBank/DDBJ databases">
        <title>Whole-genome sequence of Rhodoplanes serenus DSM 18633, type strain.</title>
        <authorList>
            <person name="Kyndt J.A."/>
            <person name="Meyer T.E."/>
        </authorList>
    </citation>
    <scope>NUCLEOTIDE SEQUENCE [LARGE SCALE GENOMIC DNA]</scope>
    <source>
        <strain evidence="2 3">DSM 18633</strain>
    </source>
</reference>
<dbReference type="EMBL" id="WNKV01000006">
    <property type="protein sequence ID" value="MTW16464.1"/>
    <property type="molecule type" value="Genomic_DNA"/>
</dbReference>
<gene>
    <name evidence="2" type="ORF">GJ689_09590</name>
</gene>
<dbReference type="RefSeq" id="WP_146617664.1">
    <property type="nucleotide sequence ID" value="NZ_NPEW01000045.1"/>
</dbReference>
<proteinExistence type="predicted"/>
<accession>A0A9X4XLN6</accession>
<evidence type="ECO:0000256" key="1">
    <source>
        <dbReference type="SAM" id="MobiDB-lite"/>
    </source>
</evidence>
<dbReference type="Proteomes" id="UP000438991">
    <property type="component" value="Unassembled WGS sequence"/>
</dbReference>
<organism evidence="2 3">
    <name type="scientific">Rhodoplanes serenus</name>
    <dbReference type="NCBI Taxonomy" id="200615"/>
    <lineage>
        <taxon>Bacteria</taxon>
        <taxon>Pseudomonadati</taxon>
        <taxon>Pseudomonadota</taxon>
        <taxon>Alphaproteobacteria</taxon>
        <taxon>Hyphomicrobiales</taxon>
        <taxon>Nitrobacteraceae</taxon>
        <taxon>Rhodoplanes</taxon>
    </lineage>
</organism>
<feature type="compositionally biased region" description="Basic and acidic residues" evidence="1">
    <location>
        <begin position="1"/>
        <end position="17"/>
    </location>
</feature>
<feature type="region of interest" description="Disordered" evidence="1">
    <location>
        <begin position="1"/>
        <end position="47"/>
    </location>
</feature>
<evidence type="ECO:0000313" key="3">
    <source>
        <dbReference type="Proteomes" id="UP000438991"/>
    </source>
</evidence>